<dbReference type="EMBL" id="CARXXK010000002">
    <property type="protein sequence ID" value="CAI6358920.1"/>
    <property type="molecule type" value="Genomic_DNA"/>
</dbReference>
<dbReference type="Pfam" id="PF05699">
    <property type="entry name" value="Dimer_Tnp_hAT"/>
    <property type="match status" value="1"/>
</dbReference>
<dbReference type="AlphaFoldDB" id="A0AAV0WS91"/>
<feature type="domain" description="DUF4371" evidence="2">
    <location>
        <begin position="197"/>
        <end position="387"/>
    </location>
</feature>
<dbReference type="InterPro" id="IPR012337">
    <property type="entry name" value="RNaseH-like_sf"/>
</dbReference>
<dbReference type="InterPro" id="IPR052958">
    <property type="entry name" value="IFN-induced_PKR_regulator"/>
</dbReference>
<evidence type="ECO:0008006" key="5">
    <source>
        <dbReference type="Google" id="ProtNLM"/>
    </source>
</evidence>
<dbReference type="Pfam" id="PF14291">
    <property type="entry name" value="DUF4371"/>
    <property type="match status" value="1"/>
</dbReference>
<name>A0AAV0WS91_9HEMI</name>
<keyword evidence="4" id="KW-1185">Reference proteome</keyword>
<dbReference type="SUPFAM" id="SSF53098">
    <property type="entry name" value="Ribonuclease H-like"/>
    <property type="match status" value="1"/>
</dbReference>
<accession>A0AAV0WS91</accession>
<reference evidence="3 4" key="1">
    <citation type="submission" date="2023-01" db="EMBL/GenBank/DDBJ databases">
        <authorList>
            <person name="Whitehead M."/>
        </authorList>
    </citation>
    <scope>NUCLEOTIDE SEQUENCE [LARGE SCALE GENOMIC DNA]</scope>
</reference>
<dbReference type="InterPro" id="IPR008906">
    <property type="entry name" value="HATC_C_dom"/>
</dbReference>
<feature type="domain" description="HAT C-terminal dimerisation" evidence="1">
    <location>
        <begin position="712"/>
        <end position="773"/>
    </location>
</feature>
<comment type="caution">
    <text evidence="3">The sequence shown here is derived from an EMBL/GenBank/DDBJ whole genome shotgun (WGS) entry which is preliminary data.</text>
</comment>
<evidence type="ECO:0000259" key="1">
    <source>
        <dbReference type="Pfam" id="PF05699"/>
    </source>
</evidence>
<gene>
    <name evidence="3" type="ORF">MEUPH1_LOCUS14382</name>
</gene>
<proteinExistence type="predicted"/>
<dbReference type="PANTHER" id="PTHR46289:SF14">
    <property type="entry name" value="DUF4371 DOMAIN-CONTAINING PROTEIN"/>
    <property type="match status" value="1"/>
</dbReference>
<dbReference type="GO" id="GO:0046983">
    <property type="term" value="F:protein dimerization activity"/>
    <property type="evidence" value="ECO:0007669"/>
    <property type="project" value="InterPro"/>
</dbReference>
<dbReference type="Proteomes" id="UP001160148">
    <property type="component" value="Unassembled WGS sequence"/>
</dbReference>
<evidence type="ECO:0000259" key="2">
    <source>
        <dbReference type="Pfam" id="PF14291"/>
    </source>
</evidence>
<dbReference type="PANTHER" id="PTHR46289">
    <property type="entry name" value="52 KDA REPRESSOR OF THE INHIBITOR OF THE PROTEIN KINASE-LIKE PROTEIN-RELATED"/>
    <property type="match status" value="1"/>
</dbReference>
<evidence type="ECO:0000313" key="4">
    <source>
        <dbReference type="Proteomes" id="UP001160148"/>
    </source>
</evidence>
<dbReference type="InterPro" id="IPR025398">
    <property type="entry name" value="DUF4371"/>
</dbReference>
<organism evidence="3 4">
    <name type="scientific">Macrosiphum euphorbiae</name>
    <name type="common">potato aphid</name>
    <dbReference type="NCBI Taxonomy" id="13131"/>
    <lineage>
        <taxon>Eukaryota</taxon>
        <taxon>Metazoa</taxon>
        <taxon>Ecdysozoa</taxon>
        <taxon>Arthropoda</taxon>
        <taxon>Hexapoda</taxon>
        <taxon>Insecta</taxon>
        <taxon>Pterygota</taxon>
        <taxon>Neoptera</taxon>
        <taxon>Paraneoptera</taxon>
        <taxon>Hemiptera</taxon>
        <taxon>Sternorrhyncha</taxon>
        <taxon>Aphidomorpha</taxon>
        <taxon>Aphidoidea</taxon>
        <taxon>Aphididae</taxon>
        <taxon>Macrosiphini</taxon>
        <taxon>Macrosiphum</taxon>
    </lineage>
</organism>
<sequence length="800" mass="90778">MQKKINDVFPISTSSTLTDPGTHSENLKNDESYSIIIDDSLDIGKFINTSIPIDDFTKCALLEKHWVPPPGYIYPFSIHIRQGKEIKRNVLPVHLQNNHWLVLSDCMKGLFCKYCVLFASNTSNNVTLQTLVKKPLKIFSKLTGKDSDLKRHCNNKYHKFAVESGNNFLAAYHNPQKVIINQINTQRSIQVSENRKRLVPIIETIIFCGRQNLALRGHRDDGFLDDDARPSNEGNFRELLMFRIRAGDKTLEKHIKTTSSRSTFISKTTQNDLIDCIGEEIQSKIIHNVRKAGMFAIIFDETTDISHIEQLSLILRYVLDDKVHEDFITFVDAYKSIRPEDVSNPYEVKLSGKALGHVVLDIITKLGLDLDKCVGIGTNGAAVMVSESCGAVSEIQKKCCNAVRCPCFNHALNNSLAQASTIPSIRNAIGTLKAIIAFFNTSSKKHKLLIDTIGHKLIGLCQTRWVELHDGVIQFKKILPQLVIVLAEITLWKESSMTTSKAKSFVLSICDTDFIFALTCLSYVLERTLPLSKILQSSTIDLKNASEIVQCTITVLQSNRTNCISEFAKLYSEVQQLASGLDIDLKIPRINKKQTHRENYNSQSIDEYYCISMFIPLLDSIIEDLKRRFTLPSMEAYDLSLFIPTTFLQQKMYCTSEYQDRVSNVSKRFSSIEPNILHGKTILGELEIWCQKWKIIAEEGIEKCPDNAIEAFSSCNAKVFPNIKSFLQILSTMPVGVVSAERSFSTLRRMKTWLRSRMGETRLTGLCLLHVHREVNVNELIQSVIERFANKKQRRLDFVL</sequence>
<evidence type="ECO:0000313" key="3">
    <source>
        <dbReference type="EMBL" id="CAI6358920.1"/>
    </source>
</evidence>
<protein>
    <recommendedName>
        <fullName evidence="5">52 kDa repressor of the inhibitor of the protein kinase-like</fullName>
    </recommendedName>
</protein>